<keyword evidence="1" id="KW-0732">Signal</keyword>
<dbReference type="AlphaFoldDB" id="A0AA38LXF2"/>
<comment type="caution">
    <text evidence="2">The sequence shown here is derived from an EMBL/GenBank/DDBJ whole genome shotgun (WGS) entry which is preliminary data.</text>
</comment>
<evidence type="ECO:0000313" key="3">
    <source>
        <dbReference type="Proteomes" id="UP001164286"/>
    </source>
</evidence>
<sequence>MKLTIIPLIAALSALAPAFARISNVTFPDSATVGGTLQLNVSESGYIQNWDDLGILVGFGSDSGLKNCAACVGAQGQFYSNIYNNDTLIGTNRARPSSFVLEVPVPSYLNTSETWRVTAAVPYVVGAMGGTHIRFWNHTVTLNPAA</sequence>
<feature type="signal peptide" evidence="1">
    <location>
        <begin position="1"/>
        <end position="20"/>
    </location>
</feature>
<dbReference type="RefSeq" id="XP_052948370.1">
    <property type="nucleotide sequence ID" value="XM_053092230.1"/>
</dbReference>
<dbReference type="Proteomes" id="UP001164286">
    <property type="component" value="Unassembled WGS sequence"/>
</dbReference>
<gene>
    <name evidence="2" type="ORF">MKK02DRAFT_42991</name>
</gene>
<reference evidence="2" key="1">
    <citation type="journal article" date="2022" name="G3 (Bethesda)">
        <title>High quality genome of the basidiomycete yeast Dioszegia hungarica PDD-24b-2 isolated from cloud water.</title>
        <authorList>
            <person name="Jarrige D."/>
            <person name="Haridas S."/>
            <person name="Bleykasten-Grosshans C."/>
            <person name="Joly M."/>
            <person name="Nadalig T."/>
            <person name="Sancelme M."/>
            <person name="Vuilleumier S."/>
            <person name="Grigoriev I.V."/>
            <person name="Amato P."/>
            <person name="Bringel F."/>
        </authorList>
    </citation>
    <scope>NUCLEOTIDE SEQUENCE</scope>
    <source>
        <strain evidence="2">PDD-24b-2</strain>
    </source>
</reference>
<evidence type="ECO:0000313" key="2">
    <source>
        <dbReference type="EMBL" id="KAI9638593.1"/>
    </source>
</evidence>
<proteinExistence type="predicted"/>
<dbReference type="InterPro" id="IPR045469">
    <property type="entry name" value="Nis1"/>
</dbReference>
<accession>A0AA38LXF2</accession>
<protein>
    <submittedName>
        <fullName evidence="2">Uncharacterized protein</fullName>
    </submittedName>
</protein>
<evidence type="ECO:0000256" key="1">
    <source>
        <dbReference type="SAM" id="SignalP"/>
    </source>
</evidence>
<dbReference type="GeneID" id="77731435"/>
<organism evidence="2 3">
    <name type="scientific">Dioszegia hungarica</name>
    <dbReference type="NCBI Taxonomy" id="4972"/>
    <lineage>
        <taxon>Eukaryota</taxon>
        <taxon>Fungi</taxon>
        <taxon>Dikarya</taxon>
        <taxon>Basidiomycota</taxon>
        <taxon>Agaricomycotina</taxon>
        <taxon>Tremellomycetes</taxon>
        <taxon>Tremellales</taxon>
        <taxon>Bulleribasidiaceae</taxon>
        <taxon>Dioszegia</taxon>
    </lineage>
</organism>
<name>A0AA38LXF2_9TREE</name>
<dbReference type="Pfam" id="PF19271">
    <property type="entry name" value="Nis1"/>
    <property type="match status" value="1"/>
</dbReference>
<dbReference type="EMBL" id="JAKWFO010000003">
    <property type="protein sequence ID" value="KAI9638593.1"/>
    <property type="molecule type" value="Genomic_DNA"/>
</dbReference>
<feature type="chain" id="PRO_5041388639" evidence="1">
    <location>
        <begin position="21"/>
        <end position="146"/>
    </location>
</feature>
<keyword evidence="3" id="KW-1185">Reference proteome</keyword>